<dbReference type="EMBL" id="JAUPFM010000003">
    <property type="protein sequence ID" value="KAK2856989.1"/>
    <property type="molecule type" value="Genomic_DNA"/>
</dbReference>
<evidence type="ECO:0000313" key="1">
    <source>
        <dbReference type="EMBL" id="KAK2856989.1"/>
    </source>
</evidence>
<dbReference type="Proteomes" id="UP001187415">
    <property type="component" value="Unassembled WGS sequence"/>
</dbReference>
<reference evidence="1" key="1">
    <citation type="submission" date="2023-07" db="EMBL/GenBank/DDBJ databases">
        <title>Chromosome-level Genome Assembly of Striped Snakehead (Channa striata).</title>
        <authorList>
            <person name="Liu H."/>
        </authorList>
    </citation>
    <scope>NUCLEOTIDE SEQUENCE</scope>
    <source>
        <strain evidence="1">Gz</strain>
        <tissue evidence="1">Muscle</tissue>
    </source>
</reference>
<name>A0AA88SZS1_CHASR</name>
<comment type="caution">
    <text evidence="1">The sequence shown here is derived from an EMBL/GenBank/DDBJ whole genome shotgun (WGS) entry which is preliminary data.</text>
</comment>
<organism evidence="1 2">
    <name type="scientific">Channa striata</name>
    <name type="common">Snakehead murrel</name>
    <name type="synonym">Ophicephalus striatus</name>
    <dbReference type="NCBI Taxonomy" id="64152"/>
    <lineage>
        <taxon>Eukaryota</taxon>
        <taxon>Metazoa</taxon>
        <taxon>Chordata</taxon>
        <taxon>Craniata</taxon>
        <taxon>Vertebrata</taxon>
        <taxon>Euteleostomi</taxon>
        <taxon>Actinopterygii</taxon>
        <taxon>Neopterygii</taxon>
        <taxon>Teleostei</taxon>
        <taxon>Neoteleostei</taxon>
        <taxon>Acanthomorphata</taxon>
        <taxon>Anabantaria</taxon>
        <taxon>Anabantiformes</taxon>
        <taxon>Channoidei</taxon>
        <taxon>Channidae</taxon>
        <taxon>Channa</taxon>
    </lineage>
</organism>
<evidence type="ECO:0000313" key="2">
    <source>
        <dbReference type="Proteomes" id="UP001187415"/>
    </source>
</evidence>
<accession>A0AA88SZS1</accession>
<dbReference type="AlphaFoldDB" id="A0AA88SZS1"/>
<gene>
    <name evidence="1" type="ORF">Q5P01_005724</name>
</gene>
<sequence length="67" mass="7325">MDTAEGAVCYNYINWSLCRTGWRSCDCFCSASPALGLFSGSLERENAPMCRIAVNDPAVLGYANPRE</sequence>
<proteinExistence type="predicted"/>
<protein>
    <submittedName>
        <fullName evidence="1">Uncharacterized protein</fullName>
    </submittedName>
</protein>
<keyword evidence="2" id="KW-1185">Reference proteome</keyword>